<name>A0A8S9QDE8_BRACR</name>
<evidence type="ECO:0000256" key="1">
    <source>
        <dbReference type="SAM" id="MobiDB-lite"/>
    </source>
</evidence>
<feature type="compositionally biased region" description="Polar residues" evidence="1">
    <location>
        <begin position="89"/>
        <end position="98"/>
    </location>
</feature>
<feature type="region of interest" description="Disordered" evidence="1">
    <location>
        <begin position="53"/>
        <end position="106"/>
    </location>
</feature>
<organism evidence="2 3">
    <name type="scientific">Brassica cretica</name>
    <name type="common">Mustard</name>
    <dbReference type="NCBI Taxonomy" id="69181"/>
    <lineage>
        <taxon>Eukaryota</taxon>
        <taxon>Viridiplantae</taxon>
        <taxon>Streptophyta</taxon>
        <taxon>Embryophyta</taxon>
        <taxon>Tracheophyta</taxon>
        <taxon>Spermatophyta</taxon>
        <taxon>Magnoliopsida</taxon>
        <taxon>eudicotyledons</taxon>
        <taxon>Gunneridae</taxon>
        <taxon>Pentapetalae</taxon>
        <taxon>rosids</taxon>
        <taxon>malvids</taxon>
        <taxon>Brassicales</taxon>
        <taxon>Brassicaceae</taxon>
        <taxon>Brassiceae</taxon>
        <taxon>Brassica</taxon>
    </lineage>
</organism>
<evidence type="ECO:0000313" key="3">
    <source>
        <dbReference type="Proteomes" id="UP000712600"/>
    </source>
</evidence>
<evidence type="ECO:0000313" key="2">
    <source>
        <dbReference type="EMBL" id="KAF3539846.1"/>
    </source>
</evidence>
<accession>A0A8S9QDE8</accession>
<gene>
    <name evidence="2" type="ORF">F2Q69_00019616</name>
</gene>
<comment type="caution">
    <text evidence="2">The sequence shown here is derived from an EMBL/GenBank/DDBJ whole genome shotgun (WGS) entry which is preliminary data.</text>
</comment>
<sequence length="199" mass="21669">MNIHKVIEVSSETSQEAAVAKRDATLSDIPIPSQAKEAMTMATIQASNSQKCISHAPVSDQPATPEDDTSCICDESPPTESAPIKQHTESSVTQTSAEVSKESSRMQEIDLGSNQFAFLTSLEGEEEYQLELDESSGPIDLLTPSGKRLFRERPIKPSAKGILLRERPAKPSAKGMEWQLQSTSRGRGNRGRGNCGRLR</sequence>
<protein>
    <submittedName>
        <fullName evidence="2">Uncharacterized protein</fullName>
    </submittedName>
</protein>
<reference evidence="2" key="1">
    <citation type="submission" date="2019-12" db="EMBL/GenBank/DDBJ databases">
        <title>Genome sequencing and annotation of Brassica cretica.</title>
        <authorList>
            <person name="Studholme D.J."/>
            <person name="Sarris P."/>
        </authorList>
    </citation>
    <scope>NUCLEOTIDE SEQUENCE</scope>
    <source>
        <strain evidence="2">PFS-109/04</strain>
        <tissue evidence="2">Leaf</tissue>
    </source>
</reference>
<proteinExistence type="predicted"/>
<dbReference type="AlphaFoldDB" id="A0A8S9QDE8"/>
<dbReference type="Proteomes" id="UP000712600">
    <property type="component" value="Unassembled WGS sequence"/>
</dbReference>
<dbReference type="EMBL" id="QGKX02001290">
    <property type="protein sequence ID" value="KAF3539846.1"/>
    <property type="molecule type" value="Genomic_DNA"/>
</dbReference>
<feature type="region of interest" description="Disordered" evidence="1">
    <location>
        <begin position="159"/>
        <end position="199"/>
    </location>
</feature>